<dbReference type="InterPro" id="IPR031160">
    <property type="entry name" value="F_BAR_dom"/>
</dbReference>
<proteinExistence type="predicted"/>
<comment type="caution">
    <text evidence="6">The sequence shown here is derived from an EMBL/GenBank/DDBJ whole genome shotgun (WGS) entry which is preliminary data.</text>
</comment>
<dbReference type="InterPro" id="IPR027267">
    <property type="entry name" value="AH/BAR_dom_sf"/>
</dbReference>
<keyword evidence="7" id="KW-1185">Reference proteome</keyword>
<feature type="region of interest" description="Disordered" evidence="2">
    <location>
        <begin position="878"/>
        <end position="901"/>
    </location>
</feature>
<dbReference type="InterPro" id="IPR000198">
    <property type="entry name" value="RhoGAP_dom"/>
</dbReference>
<dbReference type="GO" id="GO:0005938">
    <property type="term" value="C:cell cortex"/>
    <property type="evidence" value="ECO:0007669"/>
    <property type="project" value="UniProtKB-ARBA"/>
</dbReference>
<dbReference type="OrthoDB" id="2155291at2759"/>
<dbReference type="InterPro" id="IPR008936">
    <property type="entry name" value="Rho_GTPase_activation_prot"/>
</dbReference>
<evidence type="ECO:0000256" key="1">
    <source>
        <dbReference type="PROSITE-ProRule" id="PRU01077"/>
    </source>
</evidence>
<dbReference type="Gene3D" id="1.10.555.10">
    <property type="entry name" value="Rho GTPase activation protein"/>
    <property type="match status" value="1"/>
</dbReference>
<dbReference type="OMA" id="WSQKQPE"/>
<feature type="compositionally biased region" description="Low complexity" evidence="2">
    <location>
        <begin position="656"/>
        <end position="669"/>
    </location>
</feature>
<dbReference type="Pfam" id="PF00611">
    <property type="entry name" value="FCH"/>
    <property type="match status" value="1"/>
</dbReference>
<feature type="compositionally biased region" description="Polar residues" evidence="2">
    <location>
        <begin position="777"/>
        <end position="789"/>
    </location>
</feature>
<feature type="compositionally biased region" description="Basic and acidic residues" evidence="2">
    <location>
        <begin position="671"/>
        <end position="682"/>
    </location>
</feature>
<name>A0A1U7LUF3_NEOID</name>
<feature type="region of interest" description="Disordered" evidence="2">
    <location>
        <begin position="656"/>
        <end position="863"/>
    </location>
</feature>
<protein>
    <submittedName>
        <fullName evidence="6">Rho-GTPase-activating protein 8</fullName>
    </submittedName>
</protein>
<dbReference type="EMBL" id="LXFE01000232">
    <property type="protein sequence ID" value="OLL26172.1"/>
    <property type="molecule type" value="Genomic_DNA"/>
</dbReference>
<evidence type="ECO:0000256" key="2">
    <source>
        <dbReference type="SAM" id="MobiDB-lite"/>
    </source>
</evidence>
<dbReference type="PROSITE" id="PS50238">
    <property type="entry name" value="RHOGAP"/>
    <property type="match status" value="1"/>
</dbReference>
<dbReference type="GO" id="GO:0000935">
    <property type="term" value="C:division septum"/>
    <property type="evidence" value="ECO:0007669"/>
    <property type="project" value="TreeGrafter"/>
</dbReference>
<dbReference type="InterPro" id="IPR000591">
    <property type="entry name" value="DEP_dom"/>
</dbReference>
<dbReference type="PROSITE" id="PS51741">
    <property type="entry name" value="F_BAR"/>
    <property type="match status" value="1"/>
</dbReference>
<dbReference type="Proteomes" id="UP000186594">
    <property type="component" value="Unassembled WGS sequence"/>
</dbReference>
<feature type="domain" description="DEP" evidence="3">
    <location>
        <begin position="243"/>
        <end position="317"/>
    </location>
</feature>
<evidence type="ECO:0000259" key="3">
    <source>
        <dbReference type="PROSITE" id="PS50186"/>
    </source>
</evidence>
<dbReference type="SMART" id="SM00324">
    <property type="entry name" value="RhoGAP"/>
    <property type="match status" value="1"/>
</dbReference>
<evidence type="ECO:0000259" key="5">
    <source>
        <dbReference type="PROSITE" id="PS51741"/>
    </source>
</evidence>
<dbReference type="GO" id="GO:0007264">
    <property type="term" value="P:small GTPase-mediated signal transduction"/>
    <property type="evidence" value="ECO:0007669"/>
    <property type="project" value="TreeGrafter"/>
</dbReference>
<evidence type="ECO:0000313" key="6">
    <source>
        <dbReference type="EMBL" id="OLL26172.1"/>
    </source>
</evidence>
<dbReference type="GO" id="GO:0005886">
    <property type="term" value="C:plasma membrane"/>
    <property type="evidence" value="ECO:0007669"/>
    <property type="project" value="TreeGrafter"/>
</dbReference>
<feature type="domain" description="F-BAR" evidence="5">
    <location>
        <begin position="11"/>
        <end position="441"/>
    </location>
</feature>
<dbReference type="STRING" id="1198029.A0A1U7LUF3"/>
<feature type="domain" description="Rho-GAP" evidence="4">
    <location>
        <begin position="475"/>
        <end position="650"/>
    </location>
</feature>
<dbReference type="PANTHER" id="PTHR23065">
    <property type="entry name" value="PROLINE-SERINE-THREONINE PHOSPHATASE INTERACTING PROTEIN 1"/>
    <property type="match status" value="1"/>
</dbReference>
<dbReference type="Pfam" id="PF00620">
    <property type="entry name" value="RhoGAP"/>
    <property type="match status" value="1"/>
</dbReference>
<reference evidence="6 7" key="1">
    <citation type="submission" date="2016-04" db="EMBL/GenBank/DDBJ databases">
        <title>Evolutionary innovation and constraint leading to complex multicellularity in the Ascomycota.</title>
        <authorList>
            <person name="Cisse O."/>
            <person name="Nguyen A."/>
            <person name="Hewitt D.A."/>
            <person name="Jedd G."/>
            <person name="Stajich J.E."/>
        </authorList>
    </citation>
    <scope>NUCLEOTIDE SEQUENCE [LARGE SCALE GENOMIC DNA]</scope>
    <source>
        <strain evidence="6 7">DAH-3</strain>
    </source>
</reference>
<evidence type="ECO:0000259" key="4">
    <source>
        <dbReference type="PROSITE" id="PS50238"/>
    </source>
</evidence>
<feature type="compositionally biased region" description="Polar residues" evidence="2">
    <location>
        <begin position="712"/>
        <end position="748"/>
    </location>
</feature>
<dbReference type="PANTHER" id="PTHR23065:SF17">
    <property type="entry name" value="RHO-GTPASE-ACTIVATING PROTEIN RGD2"/>
    <property type="match status" value="1"/>
</dbReference>
<gene>
    <name evidence="6" type="ORF">NEOLI_001204</name>
</gene>
<dbReference type="SUPFAM" id="SSF46785">
    <property type="entry name" value="Winged helix' DNA-binding domain"/>
    <property type="match status" value="1"/>
</dbReference>
<keyword evidence="1" id="KW-0175">Coiled coil</keyword>
<dbReference type="InterPro" id="IPR036390">
    <property type="entry name" value="WH_DNA-bd_sf"/>
</dbReference>
<dbReference type="AlphaFoldDB" id="A0A1U7LUF3"/>
<accession>A0A1U7LUF3</accession>
<dbReference type="GO" id="GO:0005096">
    <property type="term" value="F:GTPase activator activity"/>
    <property type="evidence" value="ECO:0007669"/>
    <property type="project" value="TreeGrafter"/>
</dbReference>
<evidence type="ECO:0000313" key="7">
    <source>
        <dbReference type="Proteomes" id="UP000186594"/>
    </source>
</evidence>
<sequence length="901" mass="99993">MEVPVISKSVPTFCDSFWAREDYAGTSPCPGSGVDLMQPESAFSSQNYSKSRAECEESYGNMLQEISNTCVKAGGFMKDEGATTRKAFDGLRKAMDGAGNNHLRIANNIDKLVIKPFGQWVLDHKIRVQTSHDALLGLLKLHDRQLVEVKRLRTIYFNKCRLIEDAEEEKKYAFQEPSPERKSIMSIGSDKSMSLRLDEDESDENELIEIGDIYYSSKDLALLIAKMMDEIPRGEVTVRILGTYTDVYNGSDMVNWIENNMLGSIPHQEKLPHAESIGQDLVDNGLLRLVGNMGSSFANSSVFKYQWRKKAEHLSGKRLRRGNTISSASGVPYVGGYLGKLSATLNPYPDETPQQRLHREAAEADETYKNAVVQLDKLRTSLEEAMLDHYKFMERCESDRLKALKSVVLDFSAAISNVIHGLKASVDDLLLYHETIQPENDLRFMIESNRTGPFIPKAVTYENYYNIVDEQNFGVDLDLKARQDGKRVPILVSTTLTYMDMQYPTLENDTDVQLATTHRLRSILNPGKSPIIETLALYEPAVVVSVLKLWLLELPDSLIPSSTYDLIKTIYLTHGNDKDPSVRIATLDAIITHFGRFIEITSSDEKFVAQLALKLSPCILRPRSYNAMTIQDKHGVRLIQDLLAYKEEIFEDLKRNISTNRPRTNTSSTDESNRRMHMEARQRAVKAAALANGSTSPRPISPVCTTERGRSHQSQFGTVSPNSERSSHRISTGSARSLTHGSSQQTALVSPPLPSVIHETPPSSSQGHPSDAISPSKGVSQTSVVTSHSAGPPPEELQNIPTGPRVSLHSEKGNDSGEPVFGAPSKRGSLGRSSHLARRGGAMLSRHSKKDATSNQVGIPDPEGYIDADAAQIRESYAQRNSLEEDKRPSGLKLVDAPMDD</sequence>
<dbReference type="Gene3D" id="1.20.1270.60">
    <property type="entry name" value="Arfaptin homology (AH) domain/BAR domain"/>
    <property type="match status" value="2"/>
</dbReference>
<dbReference type="PROSITE" id="PS50186">
    <property type="entry name" value="DEP"/>
    <property type="match status" value="1"/>
</dbReference>
<dbReference type="SUPFAM" id="SSF48350">
    <property type="entry name" value="GTPase activation domain, GAP"/>
    <property type="match status" value="1"/>
</dbReference>
<dbReference type="InterPro" id="IPR001060">
    <property type="entry name" value="FCH_dom"/>
</dbReference>
<dbReference type="Pfam" id="PF00610">
    <property type="entry name" value="DEP"/>
    <property type="match status" value="1"/>
</dbReference>
<dbReference type="SUPFAM" id="SSF103657">
    <property type="entry name" value="BAR/IMD domain-like"/>
    <property type="match status" value="1"/>
</dbReference>
<organism evidence="6 7">
    <name type="scientific">Neolecta irregularis (strain DAH-3)</name>
    <dbReference type="NCBI Taxonomy" id="1198029"/>
    <lineage>
        <taxon>Eukaryota</taxon>
        <taxon>Fungi</taxon>
        <taxon>Dikarya</taxon>
        <taxon>Ascomycota</taxon>
        <taxon>Taphrinomycotina</taxon>
        <taxon>Neolectales</taxon>
        <taxon>Neolectaceae</taxon>
        <taxon>Neolecta</taxon>
    </lineage>
</organism>
<dbReference type="GO" id="GO:0007010">
    <property type="term" value="P:cytoskeleton organization"/>
    <property type="evidence" value="ECO:0007669"/>
    <property type="project" value="TreeGrafter"/>
</dbReference>